<evidence type="ECO:0000313" key="2">
    <source>
        <dbReference type="Proteomes" id="UP000593985"/>
    </source>
</evidence>
<accession>A0A7M1RR62</accession>
<protein>
    <submittedName>
        <fullName evidence="1">Uncharacterized protein</fullName>
    </submittedName>
</protein>
<organism evidence="1 2">
    <name type="scientific">uncultured phage cr60_1</name>
    <dbReference type="NCBI Taxonomy" id="2772082"/>
    <lineage>
        <taxon>Viruses</taxon>
        <taxon>Duplodnaviria</taxon>
        <taxon>Heunggongvirae</taxon>
        <taxon>Uroviricota</taxon>
        <taxon>Caudoviricetes</taxon>
        <taxon>Crassvirales</taxon>
        <taxon>Suoliviridae</taxon>
        <taxon>Loutivirinae</taxon>
        <taxon>Buchavirus</taxon>
        <taxon>Buchavirus hominis</taxon>
    </lineage>
</organism>
<dbReference type="GeneID" id="65130859"/>
<name>A0A7M1RR62_9CAUD</name>
<dbReference type="EMBL" id="MT774398">
    <property type="protein sequence ID" value="QOR56935.1"/>
    <property type="molecule type" value="Genomic_DNA"/>
</dbReference>
<keyword evidence="2" id="KW-1185">Reference proteome</keyword>
<proteinExistence type="predicted"/>
<dbReference type="Proteomes" id="UP000593985">
    <property type="component" value="Segment"/>
</dbReference>
<reference evidence="1 2" key="1">
    <citation type="submission" date="2020-07" db="EMBL/GenBank/DDBJ databases">
        <title>Taxonomic proposal: Crassvirales, a new order of highly abundant and diverse bacterial viruses.</title>
        <authorList>
            <person name="Shkoporov A.N."/>
            <person name="Stockdale S.R."/>
            <person name="Guerin E."/>
            <person name="Ross R.P."/>
            <person name="Hill C."/>
        </authorList>
    </citation>
    <scope>NUCLEOTIDE SEQUENCE [LARGE SCALE GENOMIC DNA]</scope>
</reference>
<evidence type="ECO:0000313" key="1">
    <source>
        <dbReference type="EMBL" id="QOR56935.1"/>
    </source>
</evidence>
<dbReference type="KEGG" id="vg:65130859"/>
<sequence length="61" mass="7331">MGEVEKRDVVLENLREKYPEDLNKDYNCYWWCTCDTDGSALTYYLSSIFIEVLSYSTRTFR</sequence>
<dbReference type="RefSeq" id="YP_010112387.1">
    <property type="nucleotide sequence ID" value="NC_055891.1"/>
</dbReference>